<keyword evidence="3" id="KW-1185">Reference proteome</keyword>
<gene>
    <name evidence="2" type="ORF">KC19_11G091600</name>
</gene>
<evidence type="ECO:0000313" key="2">
    <source>
        <dbReference type="EMBL" id="KAG0556968.1"/>
    </source>
</evidence>
<dbReference type="OrthoDB" id="542507at2759"/>
<dbReference type="Pfam" id="PF07466">
    <property type="entry name" value="DUF1517"/>
    <property type="match status" value="1"/>
</dbReference>
<dbReference type="AlphaFoldDB" id="A0A8T0GGR0"/>
<dbReference type="InterPro" id="IPR010903">
    <property type="entry name" value="DUF1517"/>
</dbReference>
<dbReference type="InterPro" id="IPR053023">
    <property type="entry name" value="FLAP_modulator"/>
</dbReference>
<protein>
    <submittedName>
        <fullName evidence="2">Uncharacterized protein</fullName>
    </submittedName>
</protein>
<accession>A0A8T0GGR0</accession>
<dbReference type="PANTHER" id="PTHR33975">
    <property type="entry name" value="MYELIN-ASSOCIATED OLIGODENDROCYTE BASIC PROTEIN"/>
    <property type="match status" value="1"/>
</dbReference>
<reference evidence="2 3" key="1">
    <citation type="submission" date="2020-06" db="EMBL/GenBank/DDBJ databases">
        <title>WGS assembly of Ceratodon purpureus strain R40.</title>
        <authorList>
            <person name="Carey S.B."/>
            <person name="Jenkins J."/>
            <person name="Shu S."/>
            <person name="Lovell J.T."/>
            <person name="Sreedasyam A."/>
            <person name="Maumus F."/>
            <person name="Tiley G.P."/>
            <person name="Fernandez-Pozo N."/>
            <person name="Barry K."/>
            <person name="Chen C."/>
            <person name="Wang M."/>
            <person name="Lipzen A."/>
            <person name="Daum C."/>
            <person name="Saski C.A."/>
            <person name="Payton A.C."/>
            <person name="Mcbreen J.C."/>
            <person name="Conrad R.E."/>
            <person name="Kollar L.M."/>
            <person name="Olsson S."/>
            <person name="Huttunen S."/>
            <person name="Landis J.B."/>
            <person name="Wickett N.J."/>
            <person name="Johnson M.G."/>
            <person name="Rensing S.A."/>
            <person name="Grimwood J."/>
            <person name="Schmutz J."/>
            <person name="Mcdaniel S.F."/>
        </authorList>
    </citation>
    <scope>NUCLEOTIDE SEQUENCE [LARGE SCALE GENOMIC DNA]</scope>
    <source>
        <strain evidence="2 3">R40</strain>
    </source>
</reference>
<name>A0A8T0GGR0_CERPU</name>
<evidence type="ECO:0000256" key="1">
    <source>
        <dbReference type="SAM" id="MobiDB-lite"/>
    </source>
</evidence>
<evidence type="ECO:0000313" key="3">
    <source>
        <dbReference type="Proteomes" id="UP000822688"/>
    </source>
</evidence>
<dbReference type="Proteomes" id="UP000822688">
    <property type="component" value="Chromosome 11"/>
</dbReference>
<organism evidence="2 3">
    <name type="scientific">Ceratodon purpureus</name>
    <name type="common">Fire moss</name>
    <name type="synonym">Dicranum purpureum</name>
    <dbReference type="NCBI Taxonomy" id="3225"/>
    <lineage>
        <taxon>Eukaryota</taxon>
        <taxon>Viridiplantae</taxon>
        <taxon>Streptophyta</taxon>
        <taxon>Embryophyta</taxon>
        <taxon>Bryophyta</taxon>
        <taxon>Bryophytina</taxon>
        <taxon>Bryopsida</taxon>
        <taxon>Dicranidae</taxon>
        <taxon>Pseudoditrichales</taxon>
        <taxon>Ditrichaceae</taxon>
        <taxon>Ceratodon</taxon>
    </lineage>
</organism>
<proteinExistence type="predicted"/>
<sequence>MAALVLYGTLRLHDRRISQGTDVKSSLRSRRGLSRVRLGWHGALENASGRCFLRITSSRVGQIQGKGLQVVAVKEGGRSEVEEERDGVGFGAVKGVANAVLEAVSAVQKPAMVALLFCLLVSQGPEMAVAASGGRVGGNSFRSGQTRSAPSRPSPAPRQSYSRPSAPIYSAPPIQTYHNEYITIPLTAPAPNHYMGPATGFGLGSSSLFFIAFCMGCASMIAVNGFLSEKTFGGSLRAGAQTSTVLKLQVGLLGLARTLQQDLDRIADDADTTTTKGLHYILTESCLSLLRHPDFCMSGLCSSFVKRNETDTEDQFNQLSLEERGKFDEETFINVNSIRKRMVAASKGNNRFSNEFIVVTILVAVEGEHKLPAISSSEDLQKALQKLGSLSESSIQAVEVLWTPQDENDTLTERELLRKYPLLRSL</sequence>
<feature type="compositionally biased region" description="Low complexity" evidence="1">
    <location>
        <begin position="147"/>
        <end position="165"/>
    </location>
</feature>
<feature type="region of interest" description="Disordered" evidence="1">
    <location>
        <begin position="136"/>
        <end position="165"/>
    </location>
</feature>
<dbReference type="GO" id="GO:0009507">
    <property type="term" value="C:chloroplast"/>
    <property type="evidence" value="ECO:0007669"/>
    <property type="project" value="TreeGrafter"/>
</dbReference>
<comment type="caution">
    <text evidence="2">The sequence shown here is derived from an EMBL/GenBank/DDBJ whole genome shotgun (WGS) entry which is preliminary data.</text>
</comment>
<dbReference type="EMBL" id="CM026432">
    <property type="protein sequence ID" value="KAG0556968.1"/>
    <property type="molecule type" value="Genomic_DNA"/>
</dbReference>
<dbReference type="PANTHER" id="PTHR33975:SF2">
    <property type="entry name" value="MYELIN-ASSOCIATED OLIGODENDROCYTE BASIC PROTEIN"/>
    <property type="match status" value="1"/>
</dbReference>